<evidence type="ECO:0000256" key="2">
    <source>
        <dbReference type="SAM" id="SignalP"/>
    </source>
</evidence>
<accession>A0A3B0K119</accession>
<protein>
    <recommendedName>
        <fullName evidence="5">Secreted protein</fullName>
    </recommendedName>
</protein>
<feature type="compositionally biased region" description="Polar residues" evidence="1">
    <location>
        <begin position="34"/>
        <end position="55"/>
    </location>
</feature>
<gene>
    <name evidence="3" type="ORF">DGUA_6G007702</name>
</gene>
<organism evidence="3 4">
    <name type="scientific">Drosophila guanche</name>
    <name type="common">Fruit fly</name>
    <dbReference type="NCBI Taxonomy" id="7266"/>
    <lineage>
        <taxon>Eukaryota</taxon>
        <taxon>Metazoa</taxon>
        <taxon>Ecdysozoa</taxon>
        <taxon>Arthropoda</taxon>
        <taxon>Hexapoda</taxon>
        <taxon>Insecta</taxon>
        <taxon>Pterygota</taxon>
        <taxon>Neoptera</taxon>
        <taxon>Endopterygota</taxon>
        <taxon>Diptera</taxon>
        <taxon>Brachycera</taxon>
        <taxon>Muscomorpha</taxon>
        <taxon>Ephydroidea</taxon>
        <taxon>Drosophilidae</taxon>
        <taxon>Drosophila</taxon>
        <taxon>Sophophora</taxon>
    </lineage>
</organism>
<feature type="signal peptide" evidence="2">
    <location>
        <begin position="1"/>
        <end position="18"/>
    </location>
</feature>
<evidence type="ECO:0000313" key="4">
    <source>
        <dbReference type="Proteomes" id="UP000268350"/>
    </source>
</evidence>
<feature type="region of interest" description="Disordered" evidence="1">
    <location>
        <begin position="29"/>
        <end position="66"/>
    </location>
</feature>
<sequence>MKLLPLLVLLAVLPSCHLQTRKAKRYVKRRRFKTTTQGTTEEDSSSYPPFTSQPTEPDPVNVSDVSDEDMERIAKDLCSEPSYGCFMNIVANLRRDCHNFLESLISCEDSEENSEEKGKNKTSSRRSTTTKRSINLKRGKHKLAKQVMWNVIKRTKAVNACDTPFGFFPYPDCLAKLVPQLADLINAVKELVPNAVLIVFGNEPECVKRAFYQVICMALLTPGNIFYCTIKAMFGH</sequence>
<feature type="region of interest" description="Disordered" evidence="1">
    <location>
        <begin position="111"/>
        <end position="133"/>
    </location>
</feature>
<name>A0A3B0K119_DROGU</name>
<reference evidence="4" key="1">
    <citation type="submission" date="2018-01" db="EMBL/GenBank/DDBJ databases">
        <authorList>
            <person name="Alioto T."/>
            <person name="Alioto T."/>
        </authorList>
    </citation>
    <scope>NUCLEOTIDE SEQUENCE [LARGE SCALE GENOMIC DNA]</scope>
</reference>
<keyword evidence="4" id="KW-1185">Reference proteome</keyword>
<dbReference type="AlphaFoldDB" id="A0A3B0K119"/>
<evidence type="ECO:0008006" key="5">
    <source>
        <dbReference type="Google" id="ProtNLM"/>
    </source>
</evidence>
<dbReference type="OrthoDB" id="10455393at2759"/>
<feature type="chain" id="PRO_5017179870" description="Secreted protein" evidence="2">
    <location>
        <begin position="19"/>
        <end position="236"/>
    </location>
</feature>
<dbReference type="OMA" id="CTIKAMF"/>
<proteinExistence type="predicted"/>
<dbReference type="Proteomes" id="UP000268350">
    <property type="component" value="Unassembled WGS sequence"/>
</dbReference>
<evidence type="ECO:0000256" key="1">
    <source>
        <dbReference type="SAM" id="MobiDB-lite"/>
    </source>
</evidence>
<evidence type="ECO:0000313" key="3">
    <source>
        <dbReference type="EMBL" id="SPP77068.1"/>
    </source>
</evidence>
<dbReference type="EMBL" id="OUUW01000002">
    <property type="protein sequence ID" value="SPP77068.1"/>
    <property type="molecule type" value="Genomic_DNA"/>
</dbReference>
<keyword evidence="2" id="KW-0732">Signal</keyword>